<dbReference type="EMBL" id="JAYRBN010000063">
    <property type="protein sequence ID" value="KAL2738401.1"/>
    <property type="molecule type" value="Genomic_DNA"/>
</dbReference>
<proteinExistence type="predicted"/>
<dbReference type="AlphaFoldDB" id="A0ABD2C037"/>
<reference evidence="1 2" key="1">
    <citation type="journal article" date="2024" name="Ann. Entomol. Soc. Am.">
        <title>Genomic analyses of the southern and eastern yellowjacket wasps (Hymenoptera: Vespidae) reveal evolutionary signatures of social life.</title>
        <authorList>
            <person name="Catto M.A."/>
            <person name="Caine P.B."/>
            <person name="Orr S.E."/>
            <person name="Hunt B.G."/>
            <person name="Goodisman M.A.D."/>
        </authorList>
    </citation>
    <scope>NUCLEOTIDE SEQUENCE [LARGE SCALE GENOMIC DNA]</scope>
    <source>
        <strain evidence="1">232</strain>
        <tissue evidence="1">Head and thorax</tissue>
    </source>
</reference>
<comment type="caution">
    <text evidence="1">The sequence shown here is derived from an EMBL/GenBank/DDBJ whole genome shotgun (WGS) entry which is preliminary data.</text>
</comment>
<name>A0ABD2C037_VESMC</name>
<evidence type="ECO:0000313" key="1">
    <source>
        <dbReference type="EMBL" id="KAL2738401.1"/>
    </source>
</evidence>
<evidence type="ECO:0000313" key="2">
    <source>
        <dbReference type="Proteomes" id="UP001607303"/>
    </source>
</evidence>
<dbReference type="Proteomes" id="UP001607303">
    <property type="component" value="Unassembled WGS sequence"/>
</dbReference>
<keyword evidence="2" id="KW-1185">Reference proteome</keyword>
<protein>
    <recommendedName>
        <fullName evidence="3">TonB-dependent receptor</fullName>
    </recommendedName>
</protein>
<organism evidence="1 2">
    <name type="scientific">Vespula maculifrons</name>
    <name type="common">Eastern yellow jacket</name>
    <name type="synonym">Wasp</name>
    <dbReference type="NCBI Taxonomy" id="7453"/>
    <lineage>
        <taxon>Eukaryota</taxon>
        <taxon>Metazoa</taxon>
        <taxon>Ecdysozoa</taxon>
        <taxon>Arthropoda</taxon>
        <taxon>Hexapoda</taxon>
        <taxon>Insecta</taxon>
        <taxon>Pterygota</taxon>
        <taxon>Neoptera</taxon>
        <taxon>Endopterygota</taxon>
        <taxon>Hymenoptera</taxon>
        <taxon>Apocrita</taxon>
        <taxon>Aculeata</taxon>
        <taxon>Vespoidea</taxon>
        <taxon>Vespidae</taxon>
        <taxon>Vespinae</taxon>
        <taxon>Vespula</taxon>
    </lineage>
</organism>
<sequence>MRCGGNLQPVTTTNSGLRPNFIIAGSVVRWTSTKLNAMWGLKYEVGIHGFEGRQQNLNAKWGYTPIRDNNKVGSLTDPYSYSFSCALNFEEWT</sequence>
<evidence type="ECO:0008006" key="3">
    <source>
        <dbReference type="Google" id="ProtNLM"/>
    </source>
</evidence>
<gene>
    <name evidence="1" type="ORF">V1477_011760</name>
</gene>
<accession>A0ABD2C037</accession>